<dbReference type="GO" id="GO:0006679">
    <property type="term" value="P:glucosylceramide biosynthetic process"/>
    <property type="evidence" value="ECO:0007669"/>
    <property type="project" value="TreeGrafter"/>
</dbReference>
<dbReference type="GO" id="GO:0016020">
    <property type="term" value="C:membrane"/>
    <property type="evidence" value="ECO:0007669"/>
    <property type="project" value="UniProtKB-SubCell"/>
</dbReference>
<protein>
    <recommendedName>
        <fullName evidence="6">Ceramide glucosyltransferase</fullName>
        <ecNumber evidence="5">2.4.1.80</ecNumber>
    </recommendedName>
    <alternativeName>
        <fullName evidence="13">Glucosylceramide synthase</fullName>
    </alternativeName>
    <alternativeName>
        <fullName evidence="14">UDP-glucose ceramide glucosyltransferase</fullName>
    </alternativeName>
    <alternativeName>
        <fullName evidence="12">UDP-glucose:N-acylsphingosine D-glucosyltransferase</fullName>
    </alternativeName>
</protein>
<dbReference type="GO" id="GO:0008120">
    <property type="term" value="F:ceramide glucosyltransferase activity"/>
    <property type="evidence" value="ECO:0007669"/>
    <property type="project" value="UniProtKB-EC"/>
</dbReference>
<evidence type="ECO:0000256" key="11">
    <source>
        <dbReference type="ARBA" id="ARBA00023136"/>
    </source>
</evidence>
<evidence type="ECO:0000313" key="17">
    <source>
        <dbReference type="Proteomes" id="UP001302321"/>
    </source>
</evidence>
<dbReference type="SUPFAM" id="SSF53448">
    <property type="entry name" value="Nucleotide-diphospho-sugar transferases"/>
    <property type="match status" value="1"/>
</dbReference>
<evidence type="ECO:0000256" key="8">
    <source>
        <dbReference type="ARBA" id="ARBA00022679"/>
    </source>
</evidence>
<dbReference type="EMBL" id="MU866309">
    <property type="protein sequence ID" value="KAK4173972.1"/>
    <property type="molecule type" value="Genomic_DNA"/>
</dbReference>
<comment type="pathway">
    <text evidence="2">Lipid metabolism; sphingolipid metabolism.</text>
</comment>
<dbReference type="InterPro" id="IPR025993">
    <property type="entry name" value="Ceramide_glucosylTrfase"/>
</dbReference>
<organism evidence="16 17">
    <name type="scientific">Triangularia setosa</name>
    <dbReference type="NCBI Taxonomy" id="2587417"/>
    <lineage>
        <taxon>Eukaryota</taxon>
        <taxon>Fungi</taxon>
        <taxon>Dikarya</taxon>
        <taxon>Ascomycota</taxon>
        <taxon>Pezizomycotina</taxon>
        <taxon>Sordariomycetes</taxon>
        <taxon>Sordariomycetidae</taxon>
        <taxon>Sordariales</taxon>
        <taxon>Podosporaceae</taxon>
        <taxon>Triangularia</taxon>
    </lineage>
</organism>
<feature type="transmembrane region" description="Helical" evidence="15">
    <location>
        <begin position="342"/>
        <end position="361"/>
    </location>
</feature>
<gene>
    <name evidence="16" type="ORF">QBC36DRAFT_334728</name>
</gene>
<evidence type="ECO:0000256" key="14">
    <source>
        <dbReference type="ARBA" id="ARBA00032575"/>
    </source>
</evidence>
<comment type="caution">
    <text evidence="16">The sequence shown here is derived from an EMBL/GenBank/DDBJ whole genome shotgun (WGS) entry which is preliminary data.</text>
</comment>
<keyword evidence="9 15" id="KW-0812">Transmembrane</keyword>
<keyword evidence="7" id="KW-0328">Glycosyltransferase</keyword>
<reference evidence="16" key="2">
    <citation type="submission" date="2023-05" db="EMBL/GenBank/DDBJ databases">
        <authorList>
            <consortium name="Lawrence Berkeley National Laboratory"/>
            <person name="Steindorff A."/>
            <person name="Hensen N."/>
            <person name="Bonometti L."/>
            <person name="Westerberg I."/>
            <person name="Brannstrom I.O."/>
            <person name="Guillou S."/>
            <person name="Cros-Aarteil S."/>
            <person name="Calhoun S."/>
            <person name="Haridas S."/>
            <person name="Kuo A."/>
            <person name="Mondo S."/>
            <person name="Pangilinan J."/>
            <person name="Riley R."/>
            <person name="Labutti K."/>
            <person name="Andreopoulos B."/>
            <person name="Lipzen A."/>
            <person name="Chen C."/>
            <person name="Yanf M."/>
            <person name="Daum C."/>
            <person name="Ng V."/>
            <person name="Clum A."/>
            <person name="Ohm R."/>
            <person name="Martin F."/>
            <person name="Silar P."/>
            <person name="Natvig D."/>
            <person name="Lalanne C."/>
            <person name="Gautier V."/>
            <person name="Ament-Velasquez S.L."/>
            <person name="Kruys A."/>
            <person name="Hutchinson M.I."/>
            <person name="Powell A.J."/>
            <person name="Barry K."/>
            <person name="Miller A.N."/>
            <person name="Grigoriev I.V."/>
            <person name="Debuchy R."/>
            <person name="Gladieux P."/>
            <person name="Thoren M.H."/>
            <person name="Johannesson H."/>
        </authorList>
    </citation>
    <scope>NUCLEOTIDE SEQUENCE</scope>
    <source>
        <strain evidence="16">CBS 892.96</strain>
    </source>
</reference>
<sequence length="422" mass="46583">MTTHYDPMPMIVHGAALVSFVWTCIIVSVQGIGIYKILRNNSAPHAKSFSPTLKEDDVPHITVIRPIKGVEAGLYECLASTFYLAYPKSKLTIYLCVDSTRDPAYPVPRKFISAFPDFNAKVLVEEPDPVSHGDGGHVDKLGPNTKIRNISRAYRELFGFLPDGAQTKPYKFVHQLPLVIYLETPKTAAEEDAINTVGIAPCVVGKSNMFRKCHLERLTDPAQNPLLSPANAARRRGVDYFSSYICENRLIGDLIFKSNISGYKKHGLVHGEVAIQPISGMTVAAYIARRVRWLRVRKWTILTVTLVEPGVESLIGCLHLAFAFTTLPWFRSFFGIPPTWKAFGAIWFSAIAIWMAVGRLLSAKLHKLQSVDVDENTPAFALGSTRTGGIKKSHLNLVCRLVRQGVSGIPHLDLACASGSRG</sequence>
<evidence type="ECO:0000256" key="9">
    <source>
        <dbReference type="ARBA" id="ARBA00022692"/>
    </source>
</evidence>
<evidence type="ECO:0000256" key="4">
    <source>
        <dbReference type="ARBA" id="ARBA00006739"/>
    </source>
</evidence>
<evidence type="ECO:0000256" key="12">
    <source>
        <dbReference type="ARBA" id="ARBA00031017"/>
    </source>
</evidence>
<evidence type="ECO:0000313" key="16">
    <source>
        <dbReference type="EMBL" id="KAK4173972.1"/>
    </source>
</evidence>
<dbReference type="Proteomes" id="UP001302321">
    <property type="component" value="Unassembled WGS sequence"/>
</dbReference>
<evidence type="ECO:0000256" key="1">
    <source>
        <dbReference type="ARBA" id="ARBA00004141"/>
    </source>
</evidence>
<feature type="transmembrane region" description="Helical" evidence="15">
    <location>
        <begin position="12"/>
        <end position="38"/>
    </location>
</feature>
<comment type="similarity">
    <text evidence="4">Belongs to the glycosyltransferase 2 family.</text>
</comment>
<comment type="pathway">
    <text evidence="3">Sphingolipid metabolism.</text>
</comment>
<evidence type="ECO:0000256" key="10">
    <source>
        <dbReference type="ARBA" id="ARBA00022989"/>
    </source>
</evidence>
<evidence type="ECO:0000256" key="13">
    <source>
        <dbReference type="ARBA" id="ARBA00031543"/>
    </source>
</evidence>
<comment type="subcellular location">
    <subcellularLocation>
        <location evidence="1">Membrane</location>
        <topology evidence="1">Multi-pass membrane protein</topology>
    </subcellularLocation>
</comment>
<keyword evidence="11 15" id="KW-0472">Membrane</keyword>
<dbReference type="AlphaFoldDB" id="A0AAN6W5F3"/>
<reference evidence="16" key="1">
    <citation type="journal article" date="2023" name="Mol. Phylogenet. Evol.">
        <title>Genome-scale phylogeny and comparative genomics of the fungal order Sordariales.</title>
        <authorList>
            <person name="Hensen N."/>
            <person name="Bonometti L."/>
            <person name="Westerberg I."/>
            <person name="Brannstrom I.O."/>
            <person name="Guillou S."/>
            <person name="Cros-Aarteil S."/>
            <person name="Calhoun S."/>
            <person name="Haridas S."/>
            <person name="Kuo A."/>
            <person name="Mondo S."/>
            <person name="Pangilinan J."/>
            <person name="Riley R."/>
            <person name="LaButti K."/>
            <person name="Andreopoulos B."/>
            <person name="Lipzen A."/>
            <person name="Chen C."/>
            <person name="Yan M."/>
            <person name="Daum C."/>
            <person name="Ng V."/>
            <person name="Clum A."/>
            <person name="Steindorff A."/>
            <person name="Ohm R.A."/>
            <person name="Martin F."/>
            <person name="Silar P."/>
            <person name="Natvig D.O."/>
            <person name="Lalanne C."/>
            <person name="Gautier V."/>
            <person name="Ament-Velasquez S.L."/>
            <person name="Kruys A."/>
            <person name="Hutchinson M.I."/>
            <person name="Powell A.J."/>
            <person name="Barry K."/>
            <person name="Miller A.N."/>
            <person name="Grigoriev I.V."/>
            <person name="Debuchy R."/>
            <person name="Gladieux P."/>
            <person name="Hiltunen Thoren M."/>
            <person name="Johannesson H."/>
        </authorList>
    </citation>
    <scope>NUCLEOTIDE SEQUENCE</scope>
    <source>
        <strain evidence="16">CBS 892.96</strain>
    </source>
</reference>
<dbReference type="InterPro" id="IPR029044">
    <property type="entry name" value="Nucleotide-diphossugar_trans"/>
</dbReference>
<accession>A0AAN6W5F3</accession>
<evidence type="ECO:0000256" key="6">
    <source>
        <dbReference type="ARBA" id="ARBA00019988"/>
    </source>
</evidence>
<keyword evidence="17" id="KW-1185">Reference proteome</keyword>
<evidence type="ECO:0000256" key="5">
    <source>
        <dbReference type="ARBA" id="ARBA00012699"/>
    </source>
</evidence>
<keyword evidence="10 15" id="KW-1133">Transmembrane helix</keyword>
<evidence type="ECO:0000256" key="2">
    <source>
        <dbReference type="ARBA" id="ARBA00004760"/>
    </source>
</evidence>
<evidence type="ECO:0000256" key="7">
    <source>
        <dbReference type="ARBA" id="ARBA00022676"/>
    </source>
</evidence>
<dbReference type="EC" id="2.4.1.80" evidence="5"/>
<feature type="transmembrane region" description="Helical" evidence="15">
    <location>
        <begin position="299"/>
        <end position="322"/>
    </location>
</feature>
<name>A0AAN6W5F3_9PEZI</name>
<evidence type="ECO:0000256" key="15">
    <source>
        <dbReference type="SAM" id="Phobius"/>
    </source>
</evidence>
<evidence type="ECO:0000256" key="3">
    <source>
        <dbReference type="ARBA" id="ARBA00004991"/>
    </source>
</evidence>
<dbReference type="PANTHER" id="PTHR12726">
    <property type="entry name" value="CERAMIDE GLUCOSYLTRANSFERASE"/>
    <property type="match status" value="1"/>
</dbReference>
<dbReference type="PANTHER" id="PTHR12726:SF0">
    <property type="entry name" value="CERAMIDE GLUCOSYLTRANSFERASE"/>
    <property type="match status" value="1"/>
</dbReference>
<proteinExistence type="inferred from homology"/>
<keyword evidence="8" id="KW-0808">Transferase</keyword>